<dbReference type="Gene3D" id="1.10.3730.20">
    <property type="match status" value="1"/>
</dbReference>
<dbReference type="PANTHER" id="PTHR40761">
    <property type="entry name" value="CONSERVED INTEGRAL MEMBRANE ALANINE VALINE AND LEUCINE RICH PROTEIN-RELATED"/>
    <property type="match status" value="1"/>
</dbReference>
<dbReference type="Proteomes" id="UP000008229">
    <property type="component" value="Chromosome"/>
</dbReference>
<dbReference type="KEGG" id="cwo:Cwoe_1549"/>
<dbReference type="PANTHER" id="PTHR40761:SF1">
    <property type="entry name" value="CONSERVED INTEGRAL MEMBRANE ALANINE VALINE AND LEUCINE RICH PROTEIN-RELATED"/>
    <property type="match status" value="1"/>
</dbReference>
<sequence>MDGGNLAGMAIAAAAAGCYECGYALQAIEARTVDQRHALRLSLARRLAARRRWLAGTALSLVGYPLQVAALTLAPLALVQPMLALGLLLLLALGHFYLREPIGRRELLATAGIVAGVLAIAVAAPQRAESAMHGTGLVVVLALLVAAAALPWLLRAVRGDTRGGPLVVAAGAGDAFAALAAALVAAELERGRIGLVLLWTLAAAAAAGVGFLCEMTALQLLPATRVAPPVLVLQVVVPVLGARVAGGEQWGSSAPLVWGGLALVAAGVALLAASPAVSRLRA</sequence>
<keyword evidence="1" id="KW-0472">Membrane</keyword>
<dbReference type="AlphaFoldDB" id="D3F001"/>
<keyword evidence="3" id="KW-1185">Reference proteome</keyword>
<dbReference type="InterPro" id="IPR037185">
    <property type="entry name" value="EmrE-like"/>
</dbReference>
<gene>
    <name evidence="2" type="ordered locus">Cwoe_1549</name>
</gene>
<dbReference type="RefSeq" id="WP_012933028.1">
    <property type="nucleotide sequence ID" value="NC_013739.1"/>
</dbReference>
<feature type="transmembrane region" description="Helical" evidence="1">
    <location>
        <begin position="107"/>
        <end position="125"/>
    </location>
</feature>
<evidence type="ECO:0000313" key="3">
    <source>
        <dbReference type="Proteomes" id="UP000008229"/>
    </source>
</evidence>
<protein>
    <recommendedName>
        <fullName evidence="4">EamA domain-containing protein</fullName>
    </recommendedName>
</protein>
<feature type="transmembrane region" description="Helical" evidence="1">
    <location>
        <begin position="256"/>
        <end position="277"/>
    </location>
</feature>
<keyword evidence="1" id="KW-0812">Transmembrane</keyword>
<dbReference type="HOGENOM" id="CLU_985939_0_0_11"/>
<proteinExistence type="predicted"/>
<feature type="transmembrane region" description="Helical" evidence="1">
    <location>
        <begin position="192"/>
        <end position="213"/>
    </location>
</feature>
<evidence type="ECO:0008006" key="4">
    <source>
        <dbReference type="Google" id="ProtNLM"/>
    </source>
</evidence>
<dbReference type="SUPFAM" id="SSF103481">
    <property type="entry name" value="Multidrug resistance efflux transporter EmrE"/>
    <property type="match status" value="1"/>
</dbReference>
<reference evidence="2 3" key="1">
    <citation type="journal article" date="2010" name="Stand. Genomic Sci.">
        <title>Complete genome sequence of Conexibacter woesei type strain (ID131577).</title>
        <authorList>
            <person name="Pukall R."/>
            <person name="Lapidus A."/>
            <person name="Glavina Del Rio T."/>
            <person name="Copeland A."/>
            <person name="Tice H."/>
            <person name="Cheng J.-F."/>
            <person name="Lucas S."/>
            <person name="Chen F."/>
            <person name="Nolan M."/>
            <person name="Bruce D."/>
            <person name="Goodwin L."/>
            <person name="Pitluck S."/>
            <person name="Mavromatis K."/>
            <person name="Ivanova N."/>
            <person name="Ovchinnikova G."/>
            <person name="Pati A."/>
            <person name="Chen A."/>
            <person name="Palaniappan K."/>
            <person name="Land M."/>
            <person name="Hauser L."/>
            <person name="Chang Y.-J."/>
            <person name="Jeffries C.D."/>
            <person name="Chain P."/>
            <person name="Meincke L."/>
            <person name="Sims D."/>
            <person name="Brettin T."/>
            <person name="Detter J.C."/>
            <person name="Rohde M."/>
            <person name="Goeker M."/>
            <person name="Bristow J."/>
            <person name="Eisen J.A."/>
            <person name="Markowitz V."/>
            <person name="Kyrpides N.C."/>
            <person name="Klenk H.-P."/>
            <person name="Hugenholtz P."/>
        </authorList>
    </citation>
    <scope>NUCLEOTIDE SEQUENCE [LARGE SCALE GENOMIC DNA]</scope>
    <source>
        <strain evidence="3">DSM 14684 / CIP 108061 / JCM 11494 / NBRC 100937 / ID131577</strain>
    </source>
</reference>
<dbReference type="eggNOG" id="ENOG503202S">
    <property type="taxonomic scope" value="Bacteria"/>
</dbReference>
<evidence type="ECO:0000313" key="2">
    <source>
        <dbReference type="EMBL" id="ADB49977.1"/>
    </source>
</evidence>
<evidence type="ECO:0000256" key="1">
    <source>
        <dbReference type="SAM" id="Phobius"/>
    </source>
</evidence>
<dbReference type="EMBL" id="CP001854">
    <property type="protein sequence ID" value="ADB49977.1"/>
    <property type="molecule type" value="Genomic_DNA"/>
</dbReference>
<reference evidence="3" key="2">
    <citation type="submission" date="2010-01" db="EMBL/GenBank/DDBJ databases">
        <title>The complete genome of Conexibacter woesei DSM 14684.</title>
        <authorList>
            <consortium name="US DOE Joint Genome Institute (JGI-PGF)"/>
            <person name="Lucas S."/>
            <person name="Copeland A."/>
            <person name="Lapidus A."/>
            <person name="Glavina del Rio T."/>
            <person name="Dalin E."/>
            <person name="Tice H."/>
            <person name="Bruce D."/>
            <person name="Goodwin L."/>
            <person name="Pitluck S."/>
            <person name="Kyrpides N."/>
            <person name="Mavromatis K."/>
            <person name="Ivanova N."/>
            <person name="Mikhailova N."/>
            <person name="Chertkov O."/>
            <person name="Brettin T."/>
            <person name="Detter J.C."/>
            <person name="Han C."/>
            <person name="Larimer F."/>
            <person name="Land M."/>
            <person name="Hauser L."/>
            <person name="Markowitz V."/>
            <person name="Cheng J.-F."/>
            <person name="Hugenholtz P."/>
            <person name="Woyke T."/>
            <person name="Wu D."/>
            <person name="Pukall R."/>
            <person name="Steenblock K."/>
            <person name="Schneider S."/>
            <person name="Klenk H.-P."/>
            <person name="Eisen J.A."/>
        </authorList>
    </citation>
    <scope>NUCLEOTIDE SEQUENCE [LARGE SCALE GENOMIC DNA]</scope>
    <source>
        <strain evidence="3">DSM 14684 / CIP 108061 / JCM 11494 / NBRC 100937 / ID131577</strain>
    </source>
</reference>
<feature type="transmembrane region" description="Helical" evidence="1">
    <location>
        <begin position="131"/>
        <end position="154"/>
    </location>
</feature>
<feature type="transmembrane region" description="Helical" evidence="1">
    <location>
        <begin position="166"/>
        <end position="186"/>
    </location>
</feature>
<organism evidence="2 3">
    <name type="scientific">Conexibacter woesei (strain DSM 14684 / CCUG 47730 / CIP 108061 / JCM 11494 / NBRC 100937 / ID131577)</name>
    <dbReference type="NCBI Taxonomy" id="469383"/>
    <lineage>
        <taxon>Bacteria</taxon>
        <taxon>Bacillati</taxon>
        <taxon>Actinomycetota</taxon>
        <taxon>Thermoleophilia</taxon>
        <taxon>Solirubrobacterales</taxon>
        <taxon>Conexibacteraceae</taxon>
        <taxon>Conexibacter</taxon>
    </lineage>
</organism>
<name>D3F001_CONWI</name>
<feature type="transmembrane region" description="Helical" evidence="1">
    <location>
        <begin position="79"/>
        <end position="98"/>
    </location>
</feature>
<accession>D3F001</accession>
<feature type="transmembrane region" description="Helical" evidence="1">
    <location>
        <begin position="53"/>
        <end position="73"/>
    </location>
</feature>
<feature type="transmembrane region" description="Helical" evidence="1">
    <location>
        <begin position="225"/>
        <end position="244"/>
    </location>
</feature>
<dbReference type="STRING" id="469383.Cwoe_1549"/>
<keyword evidence="1" id="KW-1133">Transmembrane helix</keyword>